<dbReference type="AlphaFoldDB" id="A0A8J2Q0L4"/>
<dbReference type="InterPro" id="IPR009644">
    <property type="entry name" value="FKTN/MNN4/W02B3.4-1"/>
</dbReference>
<dbReference type="Proteomes" id="UP000746747">
    <property type="component" value="Unassembled WGS sequence"/>
</dbReference>
<comment type="caution">
    <text evidence="5">The sequence shown here is derived from an EMBL/GenBank/DDBJ whole genome shotgun (WGS) entry which is preliminary data.</text>
</comment>
<dbReference type="OrthoDB" id="10072116at2759"/>
<accession>A0A8J2Q0L4</accession>
<keyword evidence="4" id="KW-0472">Membrane</keyword>
<keyword evidence="3" id="KW-1133">Transmembrane helix</keyword>
<organism evidence="5 6">
    <name type="scientific">Cercopithifilaria johnstoni</name>
    <dbReference type="NCBI Taxonomy" id="2874296"/>
    <lineage>
        <taxon>Eukaryota</taxon>
        <taxon>Metazoa</taxon>
        <taxon>Ecdysozoa</taxon>
        <taxon>Nematoda</taxon>
        <taxon>Chromadorea</taxon>
        <taxon>Rhabditida</taxon>
        <taxon>Spirurina</taxon>
        <taxon>Spiruromorpha</taxon>
        <taxon>Filarioidea</taxon>
        <taxon>Onchocercidae</taxon>
        <taxon>Cercopithifilaria</taxon>
    </lineage>
</organism>
<reference evidence="5" key="1">
    <citation type="submission" date="2021-09" db="EMBL/GenBank/DDBJ databases">
        <authorList>
            <consortium name="Pathogen Informatics"/>
        </authorList>
    </citation>
    <scope>NUCLEOTIDE SEQUENCE</scope>
</reference>
<evidence type="ECO:0000256" key="2">
    <source>
        <dbReference type="ARBA" id="ARBA00022692"/>
    </source>
</evidence>
<keyword evidence="2" id="KW-0812">Transmembrane</keyword>
<evidence type="ECO:0000313" key="5">
    <source>
        <dbReference type="EMBL" id="CAG9530824.1"/>
    </source>
</evidence>
<dbReference type="PANTHER" id="PTHR15407:SF28">
    <property type="entry name" value="RIBITOL-5-PHOSPHATE TRANSFERASE FKTN"/>
    <property type="match status" value="1"/>
</dbReference>
<protein>
    <submittedName>
        <fullName evidence="5">Uncharacterized protein</fullName>
    </submittedName>
</protein>
<dbReference type="PANTHER" id="PTHR15407">
    <property type="entry name" value="FUKUTIN-RELATED"/>
    <property type="match status" value="1"/>
</dbReference>
<evidence type="ECO:0000256" key="1">
    <source>
        <dbReference type="ARBA" id="ARBA00004167"/>
    </source>
</evidence>
<dbReference type="GO" id="GO:0016020">
    <property type="term" value="C:membrane"/>
    <property type="evidence" value="ECO:0007669"/>
    <property type="project" value="UniProtKB-SubCell"/>
</dbReference>
<evidence type="ECO:0000256" key="3">
    <source>
        <dbReference type="ARBA" id="ARBA00022989"/>
    </source>
</evidence>
<comment type="subcellular location">
    <subcellularLocation>
        <location evidence="1">Membrane</location>
        <topology evidence="1">Single-pass membrane protein</topology>
    </subcellularLocation>
</comment>
<sequence length="264" mass="31005">MQSETLAGPANWTTFVWTLRRSRFISCKKDSAVRFRKTYPHIFNKKPKIGNEIILTLQAFRNWAIERGVTPMLYAGTLLGWYRQCGIIPYTHDIDFTIFIEEYYDEFPDDIMNSSFMKLSLRFNKPEDLLEYKVYIKNSIPMDIFFLYHDQSNSWVGGLSYTTKYRFIYPLINQTCGTDFLGYLMYVPCDPLSLIMSEHGENWWEPLDSSKYSWNESPLNVREIGTIPPEDIAESFIDYDSMEMKATDKEGYNSLTKRITSQSI</sequence>
<evidence type="ECO:0000256" key="4">
    <source>
        <dbReference type="ARBA" id="ARBA00023136"/>
    </source>
</evidence>
<name>A0A8J2Q0L4_9BILA</name>
<keyword evidence="6" id="KW-1185">Reference proteome</keyword>
<evidence type="ECO:0000313" key="6">
    <source>
        <dbReference type="Proteomes" id="UP000746747"/>
    </source>
</evidence>
<proteinExistence type="predicted"/>
<dbReference type="EMBL" id="CAKAEH010000385">
    <property type="protein sequence ID" value="CAG9530824.1"/>
    <property type="molecule type" value="Genomic_DNA"/>
</dbReference>
<gene>
    <name evidence="5" type="ORF">CJOHNSTONI_LOCUS1274</name>
</gene>